<feature type="region of interest" description="Disordered" evidence="1">
    <location>
        <begin position="1"/>
        <end position="38"/>
    </location>
</feature>
<dbReference type="EMBL" id="KK914384">
    <property type="protein sequence ID" value="KDP37751.1"/>
    <property type="molecule type" value="Genomic_DNA"/>
</dbReference>
<accession>A0A067KNH5</accession>
<evidence type="ECO:0000313" key="3">
    <source>
        <dbReference type="Proteomes" id="UP000027138"/>
    </source>
</evidence>
<keyword evidence="3" id="KW-1185">Reference proteome</keyword>
<name>A0A067KNH5_JATCU</name>
<proteinExistence type="predicted"/>
<protein>
    <submittedName>
        <fullName evidence="2">Uncharacterized protein</fullName>
    </submittedName>
</protein>
<dbReference type="AlphaFoldDB" id="A0A067KNH5"/>
<evidence type="ECO:0000313" key="2">
    <source>
        <dbReference type="EMBL" id="KDP37751.1"/>
    </source>
</evidence>
<gene>
    <name evidence="2" type="ORF">JCGZ_05241</name>
</gene>
<sequence length="58" mass="6487">MTIDEDKDEEGGGKKMSKGDEGDEDKDEEGKVKWKSRVGSKNIIESRLNLTLCNDSIQ</sequence>
<organism evidence="2 3">
    <name type="scientific">Jatropha curcas</name>
    <name type="common">Barbados nut</name>
    <dbReference type="NCBI Taxonomy" id="180498"/>
    <lineage>
        <taxon>Eukaryota</taxon>
        <taxon>Viridiplantae</taxon>
        <taxon>Streptophyta</taxon>
        <taxon>Embryophyta</taxon>
        <taxon>Tracheophyta</taxon>
        <taxon>Spermatophyta</taxon>
        <taxon>Magnoliopsida</taxon>
        <taxon>eudicotyledons</taxon>
        <taxon>Gunneridae</taxon>
        <taxon>Pentapetalae</taxon>
        <taxon>rosids</taxon>
        <taxon>fabids</taxon>
        <taxon>Malpighiales</taxon>
        <taxon>Euphorbiaceae</taxon>
        <taxon>Crotonoideae</taxon>
        <taxon>Jatropheae</taxon>
        <taxon>Jatropha</taxon>
    </lineage>
</organism>
<reference evidence="2 3" key="1">
    <citation type="journal article" date="2014" name="PLoS ONE">
        <title>Global Analysis of Gene Expression Profiles in Physic Nut (Jatropha curcas L.) Seedlings Exposed to Salt Stress.</title>
        <authorList>
            <person name="Zhang L."/>
            <person name="Zhang C."/>
            <person name="Wu P."/>
            <person name="Chen Y."/>
            <person name="Li M."/>
            <person name="Jiang H."/>
            <person name="Wu G."/>
        </authorList>
    </citation>
    <scope>NUCLEOTIDE SEQUENCE [LARGE SCALE GENOMIC DNA]</scope>
    <source>
        <strain evidence="3">cv. GZQX0401</strain>
        <tissue evidence="2">Young leaves</tissue>
    </source>
</reference>
<evidence type="ECO:0000256" key="1">
    <source>
        <dbReference type="SAM" id="MobiDB-lite"/>
    </source>
</evidence>
<dbReference type="Proteomes" id="UP000027138">
    <property type="component" value="Unassembled WGS sequence"/>
</dbReference>
<feature type="compositionally biased region" description="Basic and acidic residues" evidence="1">
    <location>
        <begin position="10"/>
        <end position="20"/>
    </location>
</feature>